<evidence type="ECO:0000256" key="1">
    <source>
        <dbReference type="SAM" id="MobiDB-lite"/>
    </source>
</evidence>
<dbReference type="InterPro" id="IPR004252">
    <property type="entry name" value="Probable_transposase_24"/>
</dbReference>
<gene>
    <name evidence="2" type="ORF">QVD17_29303</name>
</gene>
<dbReference type="Proteomes" id="UP001229421">
    <property type="component" value="Unassembled WGS sequence"/>
</dbReference>
<evidence type="ECO:0000313" key="3">
    <source>
        <dbReference type="Proteomes" id="UP001229421"/>
    </source>
</evidence>
<feature type="region of interest" description="Disordered" evidence="1">
    <location>
        <begin position="312"/>
        <end position="331"/>
    </location>
</feature>
<feature type="region of interest" description="Disordered" evidence="1">
    <location>
        <begin position="483"/>
        <end position="507"/>
    </location>
</feature>
<accession>A0AAD8NSZ1</accession>
<organism evidence="2 3">
    <name type="scientific">Tagetes erecta</name>
    <name type="common">African marigold</name>
    <dbReference type="NCBI Taxonomy" id="13708"/>
    <lineage>
        <taxon>Eukaryota</taxon>
        <taxon>Viridiplantae</taxon>
        <taxon>Streptophyta</taxon>
        <taxon>Embryophyta</taxon>
        <taxon>Tracheophyta</taxon>
        <taxon>Spermatophyta</taxon>
        <taxon>Magnoliopsida</taxon>
        <taxon>eudicotyledons</taxon>
        <taxon>Gunneridae</taxon>
        <taxon>Pentapetalae</taxon>
        <taxon>asterids</taxon>
        <taxon>campanulids</taxon>
        <taxon>Asterales</taxon>
        <taxon>Asteraceae</taxon>
        <taxon>Asteroideae</taxon>
        <taxon>Heliantheae alliance</taxon>
        <taxon>Tageteae</taxon>
        <taxon>Tagetes</taxon>
    </lineage>
</organism>
<dbReference type="Pfam" id="PF03004">
    <property type="entry name" value="Transposase_24"/>
    <property type="match status" value="1"/>
</dbReference>
<evidence type="ECO:0000313" key="2">
    <source>
        <dbReference type="EMBL" id="KAK1419883.1"/>
    </source>
</evidence>
<evidence type="ECO:0008006" key="4">
    <source>
        <dbReference type="Google" id="ProtNLM"/>
    </source>
</evidence>
<dbReference type="AlphaFoldDB" id="A0AAD8NSZ1"/>
<dbReference type="EMBL" id="JAUHHV010000007">
    <property type="protein sequence ID" value="KAK1419883.1"/>
    <property type="molecule type" value="Genomic_DNA"/>
</dbReference>
<name>A0AAD8NSZ1_TARER</name>
<sequence length="544" mass="61771">MHGVYIMDGGGGGGGGARGGGSITRGGKLALVTRDGSSIRDSRGLLAVIVVSAEPDSGSGTHGGSATRGGISACGGSGTYGTYVQEFDSGSAAHATFERQGSKDSSYKCKGKKTVEERKRQTFGKYTILRGGKTVGLAGSHSRMGRGDEMTDLDGVLRNIRIHDIYGYGGKDDGGNRPWIKRCGKKFANGRVHKSVIGILDQKLDGIWPMFSMIPHSKLKEMFNTFRTRWRWDPRDEQHIYDGFLNVLAGRYRDKWARLRLESKKKARADGYVIGDKEMKFDITQNYPHAMVPLERWKHLCDIWDTEKWSHRSQAGRNNRKNDLSRHTGGSMGFDEHRIRLEKQKGGKVGYDLVFVDTHATKETKKRLRDEEINIKDLEELEFVTQRSKKSFASFQKELEKEYGSTNDQNPNRGDLAVWERLNPNSRGNMFGIGSSDPNFVVNWIQSSFYGCGSYNDVGKSQKVHDVCLELEREHEARENLENHLEQLEIDREEEREQAHVEREKERAEREKLQKQIIEILKRFGNYSKFCLFVLDSFVFWINY</sequence>
<protein>
    <recommendedName>
        <fullName evidence="4">Transposase</fullName>
    </recommendedName>
</protein>
<comment type="caution">
    <text evidence="2">The sequence shown here is derived from an EMBL/GenBank/DDBJ whole genome shotgun (WGS) entry which is preliminary data.</text>
</comment>
<reference evidence="2" key="1">
    <citation type="journal article" date="2023" name="bioRxiv">
        <title>Improved chromosome-level genome assembly for marigold (Tagetes erecta).</title>
        <authorList>
            <person name="Jiang F."/>
            <person name="Yuan L."/>
            <person name="Wang S."/>
            <person name="Wang H."/>
            <person name="Xu D."/>
            <person name="Wang A."/>
            <person name="Fan W."/>
        </authorList>
    </citation>
    <scope>NUCLEOTIDE SEQUENCE</scope>
    <source>
        <strain evidence="2">WSJ</strain>
        <tissue evidence="2">Leaf</tissue>
    </source>
</reference>
<keyword evidence="3" id="KW-1185">Reference proteome</keyword>
<proteinExistence type="predicted"/>